<feature type="region of interest" description="Disordered" evidence="1">
    <location>
        <begin position="80"/>
        <end position="99"/>
    </location>
</feature>
<reference evidence="3" key="1">
    <citation type="submission" date="2023-03" db="EMBL/GenBank/DDBJ databases">
        <title>Massive genome expansion in bonnet fungi (Mycena s.s.) driven by repeated elements and novel gene families across ecological guilds.</title>
        <authorList>
            <consortium name="Lawrence Berkeley National Laboratory"/>
            <person name="Harder C.B."/>
            <person name="Miyauchi S."/>
            <person name="Viragh M."/>
            <person name="Kuo A."/>
            <person name="Thoen E."/>
            <person name="Andreopoulos B."/>
            <person name="Lu D."/>
            <person name="Skrede I."/>
            <person name="Drula E."/>
            <person name="Henrissat B."/>
            <person name="Morin E."/>
            <person name="Kohler A."/>
            <person name="Barry K."/>
            <person name="LaButti K."/>
            <person name="Morin E."/>
            <person name="Salamov A."/>
            <person name="Lipzen A."/>
            <person name="Mereny Z."/>
            <person name="Hegedus B."/>
            <person name="Baldrian P."/>
            <person name="Stursova M."/>
            <person name="Weitz H."/>
            <person name="Taylor A."/>
            <person name="Grigoriev I.V."/>
            <person name="Nagy L.G."/>
            <person name="Martin F."/>
            <person name="Kauserud H."/>
        </authorList>
    </citation>
    <scope>NUCLEOTIDE SEQUENCE</scope>
    <source>
        <strain evidence="3">9144</strain>
    </source>
</reference>
<protein>
    <recommendedName>
        <fullName evidence="5">Transmembrane protein</fullName>
    </recommendedName>
</protein>
<dbReference type="Proteomes" id="UP001219525">
    <property type="component" value="Unassembled WGS sequence"/>
</dbReference>
<sequence length="202" mass="22101">MTQATWDSILISKFANSRPTNGILKATSTPVTVTGEGLGNATDPRTRVYPFGGMIMESGQNFGFFDPSLFKIRTKTSLVPETSDQESGQGGQGPRQVRSQIRTELRRARGRSFRRIHHTAVILGISTFAYLLSGAILIRVPDGVKVTERSAEVSKKTIALFTELLREKAGVMRMVTVLTTVQRKSGGNLNVLDVEEDDGVDD</sequence>
<feature type="transmembrane region" description="Helical" evidence="2">
    <location>
        <begin position="116"/>
        <end position="138"/>
    </location>
</feature>
<evidence type="ECO:0000313" key="3">
    <source>
        <dbReference type="EMBL" id="KAJ7205232.1"/>
    </source>
</evidence>
<keyword evidence="2" id="KW-0812">Transmembrane</keyword>
<keyword evidence="2" id="KW-1133">Transmembrane helix</keyword>
<evidence type="ECO:0000256" key="1">
    <source>
        <dbReference type="SAM" id="MobiDB-lite"/>
    </source>
</evidence>
<dbReference type="AlphaFoldDB" id="A0AAD6YC87"/>
<comment type="caution">
    <text evidence="3">The sequence shown here is derived from an EMBL/GenBank/DDBJ whole genome shotgun (WGS) entry which is preliminary data.</text>
</comment>
<evidence type="ECO:0008006" key="5">
    <source>
        <dbReference type="Google" id="ProtNLM"/>
    </source>
</evidence>
<organism evidence="3 4">
    <name type="scientific">Mycena pura</name>
    <dbReference type="NCBI Taxonomy" id="153505"/>
    <lineage>
        <taxon>Eukaryota</taxon>
        <taxon>Fungi</taxon>
        <taxon>Dikarya</taxon>
        <taxon>Basidiomycota</taxon>
        <taxon>Agaricomycotina</taxon>
        <taxon>Agaricomycetes</taxon>
        <taxon>Agaricomycetidae</taxon>
        <taxon>Agaricales</taxon>
        <taxon>Marasmiineae</taxon>
        <taxon>Mycenaceae</taxon>
        <taxon>Mycena</taxon>
    </lineage>
</organism>
<evidence type="ECO:0000256" key="2">
    <source>
        <dbReference type="SAM" id="Phobius"/>
    </source>
</evidence>
<accession>A0AAD6YC87</accession>
<proteinExistence type="predicted"/>
<evidence type="ECO:0000313" key="4">
    <source>
        <dbReference type="Proteomes" id="UP001219525"/>
    </source>
</evidence>
<name>A0AAD6YC87_9AGAR</name>
<keyword evidence="2" id="KW-0472">Membrane</keyword>
<dbReference type="EMBL" id="JARJCW010000044">
    <property type="protein sequence ID" value="KAJ7205232.1"/>
    <property type="molecule type" value="Genomic_DNA"/>
</dbReference>
<gene>
    <name evidence="3" type="ORF">GGX14DRAFT_397776</name>
</gene>
<keyword evidence="4" id="KW-1185">Reference proteome</keyword>